<dbReference type="SMART" id="SM00267">
    <property type="entry name" value="GGDEF"/>
    <property type="match status" value="1"/>
</dbReference>
<dbReference type="SUPFAM" id="SSF55073">
    <property type="entry name" value="Nucleotide cyclase"/>
    <property type="match status" value="1"/>
</dbReference>
<keyword evidence="3" id="KW-0614">Plasmid</keyword>
<dbReference type="CDD" id="cd01949">
    <property type="entry name" value="GGDEF"/>
    <property type="match status" value="1"/>
</dbReference>
<reference evidence="3 4" key="1">
    <citation type="submission" date="2017-05" db="EMBL/GenBank/DDBJ databases">
        <title>The complete genome sequence of Deinococcus ficus isolated from the rhizosphere of the Ficus religiosa L. in Taiwan.</title>
        <authorList>
            <person name="Wu K.-M."/>
            <person name="Liao T.-L."/>
            <person name="Liu Y.-M."/>
            <person name="Young C.-C."/>
            <person name="Tsai S.-F."/>
        </authorList>
    </citation>
    <scope>NUCLEOTIDE SEQUENCE [LARGE SCALE GENOMIC DNA]</scope>
    <source>
        <strain evidence="3 4">CC-FR2-10</strain>
        <plasmid evidence="4">pdfi1</plasmid>
    </source>
</reference>
<dbReference type="PROSITE" id="PS50887">
    <property type="entry name" value="GGDEF"/>
    <property type="match status" value="1"/>
</dbReference>
<evidence type="ECO:0000256" key="1">
    <source>
        <dbReference type="SAM" id="Phobius"/>
    </source>
</evidence>
<dbReference type="Proteomes" id="UP000259030">
    <property type="component" value="Plasmid pDFI1"/>
</dbReference>
<dbReference type="Gene3D" id="3.30.70.270">
    <property type="match status" value="1"/>
</dbReference>
<dbReference type="AlphaFoldDB" id="A0A221T079"/>
<protein>
    <recommendedName>
        <fullName evidence="2">GGDEF domain-containing protein</fullName>
    </recommendedName>
</protein>
<evidence type="ECO:0000313" key="3">
    <source>
        <dbReference type="EMBL" id="ASN82299.1"/>
    </source>
</evidence>
<proteinExistence type="predicted"/>
<dbReference type="InterPro" id="IPR000160">
    <property type="entry name" value="GGDEF_dom"/>
</dbReference>
<gene>
    <name evidence="3" type="ORF">DFI_13985</name>
</gene>
<feature type="domain" description="GGDEF" evidence="2">
    <location>
        <begin position="237"/>
        <end position="365"/>
    </location>
</feature>
<name>A0A221T079_9DEIO</name>
<dbReference type="Pfam" id="PF00990">
    <property type="entry name" value="GGDEF"/>
    <property type="match status" value="1"/>
</dbReference>
<dbReference type="GO" id="GO:0052621">
    <property type="term" value="F:diguanylate cyclase activity"/>
    <property type="evidence" value="ECO:0007669"/>
    <property type="project" value="TreeGrafter"/>
</dbReference>
<geneLocation type="plasmid" evidence="4">
    <name>pdfi1</name>
</geneLocation>
<dbReference type="PANTHER" id="PTHR45138">
    <property type="entry name" value="REGULATORY COMPONENTS OF SENSORY TRANSDUCTION SYSTEM"/>
    <property type="match status" value="1"/>
</dbReference>
<accession>A0A221T079</accession>
<feature type="transmembrane region" description="Helical" evidence="1">
    <location>
        <begin position="173"/>
        <end position="194"/>
    </location>
</feature>
<dbReference type="InterPro" id="IPR043128">
    <property type="entry name" value="Rev_trsase/Diguanyl_cyclase"/>
</dbReference>
<feature type="transmembrane region" description="Helical" evidence="1">
    <location>
        <begin position="34"/>
        <end position="55"/>
    </location>
</feature>
<dbReference type="GO" id="GO:1902201">
    <property type="term" value="P:negative regulation of bacterial-type flagellum-dependent cell motility"/>
    <property type="evidence" value="ECO:0007669"/>
    <property type="project" value="TreeGrafter"/>
</dbReference>
<keyword evidence="1" id="KW-1133">Transmembrane helix</keyword>
<keyword evidence="1" id="KW-0812">Transmembrane</keyword>
<dbReference type="InterPro" id="IPR029787">
    <property type="entry name" value="Nucleotide_cyclase"/>
</dbReference>
<dbReference type="FunFam" id="3.30.70.270:FF:000001">
    <property type="entry name" value="Diguanylate cyclase domain protein"/>
    <property type="match status" value="1"/>
</dbReference>
<organism evidence="3 4">
    <name type="scientific">Deinococcus ficus</name>
    <dbReference type="NCBI Taxonomy" id="317577"/>
    <lineage>
        <taxon>Bacteria</taxon>
        <taxon>Thermotogati</taxon>
        <taxon>Deinococcota</taxon>
        <taxon>Deinococci</taxon>
        <taxon>Deinococcales</taxon>
        <taxon>Deinococcaceae</taxon>
        <taxon>Deinococcus</taxon>
    </lineage>
</organism>
<keyword evidence="1" id="KW-0472">Membrane</keyword>
<dbReference type="EMBL" id="CP021082">
    <property type="protein sequence ID" value="ASN82299.1"/>
    <property type="molecule type" value="Genomic_DNA"/>
</dbReference>
<dbReference type="GO" id="GO:0043709">
    <property type="term" value="P:cell adhesion involved in single-species biofilm formation"/>
    <property type="evidence" value="ECO:0007669"/>
    <property type="project" value="TreeGrafter"/>
</dbReference>
<feature type="transmembrane region" description="Helical" evidence="1">
    <location>
        <begin position="144"/>
        <end position="161"/>
    </location>
</feature>
<evidence type="ECO:0000259" key="2">
    <source>
        <dbReference type="PROSITE" id="PS50887"/>
    </source>
</evidence>
<sequence>MKMTRLTGQGLPLDETHRTSDGAVQVGEVLRRKLYVVCSVFGGLVALVLLLVELLGAAPNASLLFTYAAQLLLTLWCTQWLLRGRPIYTGERIVLLCNVVTIVLQSVQVGRTDTPESLLLLQSIFNLLLATSILGYMILRQRHALMLGVGTYAVSTLIIALRDGFLDQGLTVLRIHLSTAALLLLLHALAWYRVQYTQEYLHRLRLEKQATTDPLTGLLNRHGLYPHVQTVLHSGGSPGSVILLDLDHFKGVNDRFGHLIGDDVLVRTAQMLNDHLRLPGVVGRWGGEEFLIVLPGMTQEEAGRVADHLRLQLSREPQPVVGTVTASMGVAQALEAEGMTELLHRADQALYQAKAAGRDSVVVAA</sequence>
<dbReference type="STRING" id="317577.GCA_000419625_02887"/>
<keyword evidence="4" id="KW-1185">Reference proteome</keyword>
<dbReference type="InterPro" id="IPR050469">
    <property type="entry name" value="Diguanylate_Cyclase"/>
</dbReference>
<feature type="transmembrane region" description="Helical" evidence="1">
    <location>
        <begin position="117"/>
        <end position="137"/>
    </location>
</feature>
<dbReference type="PANTHER" id="PTHR45138:SF9">
    <property type="entry name" value="DIGUANYLATE CYCLASE DGCM-RELATED"/>
    <property type="match status" value="1"/>
</dbReference>
<evidence type="ECO:0000313" key="4">
    <source>
        <dbReference type="Proteomes" id="UP000259030"/>
    </source>
</evidence>
<dbReference type="GO" id="GO:0005886">
    <property type="term" value="C:plasma membrane"/>
    <property type="evidence" value="ECO:0007669"/>
    <property type="project" value="TreeGrafter"/>
</dbReference>
<dbReference type="NCBIfam" id="TIGR00254">
    <property type="entry name" value="GGDEF"/>
    <property type="match status" value="1"/>
</dbReference>
<dbReference type="KEGG" id="dfc:DFI_13985"/>